<reference evidence="12 13" key="1">
    <citation type="submission" date="2025-04" db="UniProtKB">
        <authorList>
            <consortium name="RefSeq"/>
        </authorList>
    </citation>
    <scope>IDENTIFICATION</scope>
    <source>
        <strain evidence="12 13">Quisiro</strain>
    </source>
</reference>
<feature type="transmembrane region" description="Helical" evidence="8">
    <location>
        <begin position="753"/>
        <end position="782"/>
    </location>
</feature>
<accession>A0A2I4BMU7</accession>
<dbReference type="Pfam" id="PF16178">
    <property type="entry name" value="Anoct_dimer"/>
    <property type="match status" value="1"/>
</dbReference>
<name>A0A2I4BMU7_AUSLI</name>
<feature type="transmembrane region" description="Helical" evidence="8">
    <location>
        <begin position="375"/>
        <end position="402"/>
    </location>
</feature>
<feature type="transmembrane region" description="Helical" evidence="8">
    <location>
        <begin position="422"/>
        <end position="444"/>
    </location>
</feature>
<dbReference type="OrthoDB" id="296386at2759"/>
<dbReference type="AlphaFoldDB" id="A0A2I4BMU7"/>
<evidence type="ECO:0000256" key="6">
    <source>
        <dbReference type="ARBA" id="ARBA00023136"/>
    </source>
</evidence>
<feature type="domain" description="Anoctamin transmembrane" evidence="9">
    <location>
        <begin position="224"/>
        <end position="792"/>
    </location>
</feature>
<dbReference type="STRING" id="52670.A0A2I4BMU7"/>
<evidence type="ECO:0000256" key="5">
    <source>
        <dbReference type="ARBA" id="ARBA00022989"/>
    </source>
</evidence>
<evidence type="ECO:0000256" key="2">
    <source>
        <dbReference type="ARBA" id="ARBA00009671"/>
    </source>
</evidence>
<gene>
    <name evidence="12 13" type="primary">LOC106521162</name>
</gene>
<dbReference type="PANTHER" id="PTHR12308">
    <property type="entry name" value="ANOCTAMIN"/>
    <property type="match status" value="1"/>
</dbReference>
<keyword evidence="3" id="KW-1003">Cell membrane</keyword>
<organism evidence="11 13">
    <name type="scientific">Austrofundulus limnaeus</name>
    <name type="common">Annual killifish</name>
    <dbReference type="NCBI Taxonomy" id="52670"/>
    <lineage>
        <taxon>Eukaryota</taxon>
        <taxon>Metazoa</taxon>
        <taxon>Chordata</taxon>
        <taxon>Craniata</taxon>
        <taxon>Vertebrata</taxon>
        <taxon>Euteleostomi</taxon>
        <taxon>Actinopterygii</taxon>
        <taxon>Neopterygii</taxon>
        <taxon>Teleostei</taxon>
        <taxon>Neoteleostei</taxon>
        <taxon>Acanthomorphata</taxon>
        <taxon>Ovalentaria</taxon>
        <taxon>Atherinomorphae</taxon>
        <taxon>Cyprinodontiformes</taxon>
        <taxon>Rivulidae</taxon>
        <taxon>Austrofundulus</taxon>
    </lineage>
</organism>
<evidence type="ECO:0000313" key="12">
    <source>
        <dbReference type="RefSeq" id="XP_013869058.1"/>
    </source>
</evidence>
<evidence type="ECO:0000256" key="4">
    <source>
        <dbReference type="ARBA" id="ARBA00022692"/>
    </source>
</evidence>
<evidence type="ECO:0000256" key="7">
    <source>
        <dbReference type="ARBA" id="ARBA00023180"/>
    </source>
</evidence>
<dbReference type="GeneID" id="106521162"/>
<keyword evidence="6 8" id="KW-0472">Membrane</keyword>
<evidence type="ECO:0000256" key="3">
    <source>
        <dbReference type="ARBA" id="ARBA00022475"/>
    </source>
</evidence>
<dbReference type="GO" id="GO:0005254">
    <property type="term" value="F:chloride channel activity"/>
    <property type="evidence" value="ECO:0007669"/>
    <property type="project" value="TreeGrafter"/>
</dbReference>
<feature type="transmembrane region" description="Helical" evidence="8">
    <location>
        <begin position="235"/>
        <end position="259"/>
    </location>
</feature>
<protein>
    <recommendedName>
        <fullName evidence="8">Anoctamin</fullName>
    </recommendedName>
</protein>
<dbReference type="Pfam" id="PF04547">
    <property type="entry name" value="Anoctamin"/>
    <property type="match status" value="1"/>
</dbReference>
<dbReference type="GO" id="GO:0005886">
    <property type="term" value="C:plasma membrane"/>
    <property type="evidence" value="ECO:0007669"/>
    <property type="project" value="UniProtKB-SubCell"/>
</dbReference>
<dbReference type="PANTHER" id="PTHR12308:SF37">
    <property type="entry name" value="ANOCTAMIN-9"/>
    <property type="match status" value="1"/>
</dbReference>
<evidence type="ECO:0000256" key="1">
    <source>
        <dbReference type="ARBA" id="ARBA00004651"/>
    </source>
</evidence>
<dbReference type="InterPro" id="IPR032394">
    <property type="entry name" value="Anoct_dimer"/>
</dbReference>
<dbReference type="InterPro" id="IPR049452">
    <property type="entry name" value="Anoctamin_TM"/>
</dbReference>
<dbReference type="RefSeq" id="XP_013869058.1">
    <property type="nucleotide sequence ID" value="XM_014013604.1"/>
</dbReference>
<evidence type="ECO:0000313" key="13">
    <source>
        <dbReference type="RefSeq" id="XP_013869059.1"/>
    </source>
</evidence>
<evidence type="ECO:0000259" key="10">
    <source>
        <dbReference type="Pfam" id="PF16178"/>
    </source>
</evidence>
<feature type="transmembrane region" description="Helical" evidence="8">
    <location>
        <begin position="606"/>
        <end position="633"/>
    </location>
</feature>
<sequence>MRGHRRQPSIELLEFIGVVKENGNELPPVITPLSYDYVLVAKSVDDQEREVFKKQTEYINGLKKKNFKVTKIIDDDLVFYGIQAPKEVFEKYRYLLKVSDACNWSSDQNSVTLSTRIRIVHFILNHTLIRSGEGLRDLMKAKVFEAKFCLHEKRKQKELKENWARWTACLQGQPIRSGEGLRDLMKAKVFEAKFCLHEKRKQKELKENWARWTACLQGQPITAVRNYFGEKVALYFLWLGWYTYLLIPPALIGILVFLYGLSYFNTSPLINEVCHSDTVMCPLCDQGCKAWRLSDTCTYAKLSLLFDNNGTVIFAMFMAIWTTLFLEFWKRHRASYVCEWKVSEWSEEEEELILEIVNNADCEPKPFRHSYIHSTLVLICVTLMILVIIGLTHVLVVLRVIVARFLAEGPWEFLNNNSNIGAMMAGAVFHFLIITVMSRVNRIVALKLCEIEKTRSFAATERSFTVKMFTFQFFTYFSSLFYVAFVLGRINGHPGEYVRIAGLWRLEECHPSGCLTDLFIQMTIIMTLKQVLSNVIEYASPWLSRYMKRKRSKKLQRKCAHCYLRDESDVSDGAELCENCKLRDWHKNYRLTDVNSFSLFNEFLEMVIQFSFTTIFVAAFPLAPLLALINNIIEIRLDAIKMVTLERRMVPKKTNDIGVWMPILEVIGVLAVIANGLVIGVSSDFIPRLVYRYRYGPCVNGTAADMDCMVGYINNTLSVASKVEQMFDSEGQNVTSCSYKDYRDGEYNFTPQFWLILAIRFAFVILFEHVLVICKFIAAWFVPSAPMQVKNHKLFDKLYRLKEELRTFEA</sequence>
<dbReference type="KEGG" id="alim:106521162"/>
<dbReference type="InterPro" id="IPR007632">
    <property type="entry name" value="Anoctamin"/>
</dbReference>
<proteinExistence type="inferred from homology"/>
<keyword evidence="7" id="KW-0325">Glycoprotein</keyword>
<feature type="transmembrane region" description="Helical" evidence="8">
    <location>
        <begin position="657"/>
        <end position="681"/>
    </location>
</feature>
<evidence type="ECO:0000259" key="9">
    <source>
        <dbReference type="Pfam" id="PF04547"/>
    </source>
</evidence>
<feature type="domain" description="Anoctamin dimerisation" evidence="10">
    <location>
        <begin position="107"/>
        <end position="175"/>
    </location>
</feature>
<feature type="transmembrane region" description="Helical" evidence="8">
    <location>
        <begin position="311"/>
        <end position="329"/>
    </location>
</feature>
<comment type="subcellular location">
    <subcellularLocation>
        <location evidence="1">Cell membrane</location>
        <topology evidence="1">Multi-pass membrane protein</topology>
    </subcellularLocation>
    <subcellularLocation>
        <location evidence="8">Membrane</location>
        <topology evidence="8">Multi-pass membrane protein</topology>
    </subcellularLocation>
</comment>
<keyword evidence="11" id="KW-1185">Reference proteome</keyword>
<comment type="similarity">
    <text evidence="2 8">Belongs to the anoctamin family.</text>
</comment>
<evidence type="ECO:0000313" key="11">
    <source>
        <dbReference type="Proteomes" id="UP000192220"/>
    </source>
</evidence>
<dbReference type="GO" id="GO:0046983">
    <property type="term" value="F:protein dimerization activity"/>
    <property type="evidence" value="ECO:0007669"/>
    <property type="project" value="InterPro"/>
</dbReference>
<dbReference type="Proteomes" id="UP000192220">
    <property type="component" value="Unplaced"/>
</dbReference>
<dbReference type="RefSeq" id="XP_013869059.1">
    <property type="nucleotide sequence ID" value="XM_014013605.1"/>
</dbReference>
<evidence type="ECO:0000256" key="8">
    <source>
        <dbReference type="RuleBase" id="RU280814"/>
    </source>
</evidence>
<feature type="transmembrane region" description="Helical" evidence="8">
    <location>
        <begin position="464"/>
        <end position="487"/>
    </location>
</feature>
<keyword evidence="4 8" id="KW-0812">Transmembrane</keyword>
<keyword evidence="5 8" id="KW-1133">Transmembrane helix</keyword>